<evidence type="ECO:0000259" key="3">
    <source>
        <dbReference type="Pfam" id="PF09850"/>
    </source>
</evidence>
<feature type="compositionally biased region" description="Polar residues" evidence="1">
    <location>
        <begin position="52"/>
        <end position="66"/>
    </location>
</feature>
<keyword evidence="2" id="KW-0812">Transmembrane</keyword>
<keyword evidence="2" id="KW-0472">Membrane</keyword>
<dbReference type="KEGG" id="ome:OLMES_4866"/>
<proteinExistence type="predicted"/>
<dbReference type="PANTHER" id="PTHR38033">
    <property type="entry name" value="MEMBRANE PROTEIN-RELATED"/>
    <property type="match status" value="1"/>
</dbReference>
<dbReference type="RefSeq" id="WP_087463588.1">
    <property type="nucleotide sequence ID" value="NZ_CP021425.1"/>
</dbReference>
<dbReference type="NCBIfam" id="TIGR03349">
    <property type="entry name" value="IV_VI_DotU"/>
    <property type="match status" value="1"/>
</dbReference>
<reference evidence="4 5" key="1">
    <citation type="submission" date="2017-05" db="EMBL/GenBank/DDBJ databases">
        <title>Genomic insights into alkan degradation activity of Oleiphilus messinensis.</title>
        <authorList>
            <person name="Kozyavkin S.A."/>
            <person name="Slesarev A.I."/>
            <person name="Golyshin P.N."/>
            <person name="Korzhenkov A."/>
            <person name="Golyshina O.N."/>
            <person name="Toshchakov S.V."/>
        </authorList>
    </citation>
    <scope>NUCLEOTIDE SEQUENCE [LARGE SCALE GENOMIC DNA]</scope>
    <source>
        <strain evidence="4 5">ME102</strain>
    </source>
</reference>
<accession>A0A1Y0IHJ3</accession>
<evidence type="ECO:0000256" key="1">
    <source>
        <dbReference type="SAM" id="MobiDB-lite"/>
    </source>
</evidence>
<dbReference type="NCBIfam" id="NF038228">
    <property type="entry name" value="IcmH_DotU_IVB"/>
    <property type="match status" value="1"/>
</dbReference>
<dbReference type="Proteomes" id="UP000196027">
    <property type="component" value="Chromosome"/>
</dbReference>
<feature type="region of interest" description="Disordered" evidence="1">
    <location>
        <begin position="1"/>
        <end position="73"/>
    </location>
</feature>
<dbReference type="Gene3D" id="1.25.40.590">
    <property type="entry name" value="Type IV / VI secretion system, DotU"/>
    <property type="match status" value="1"/>
</dbReference>
<protein>
    <submittedName>
        <fullName evidence="4">Type VI secretion system protein</fullName>
    </submittedName>
</protein>
<keyword evidence="2" id="KW-1133">Transmembrane helix</keyword>
<dbReference type="AlphaFoldDB" id="A0A1Y0IHJ3"/>
<evidence type="ECO:0000313" key="5">
    <source>
        <dbReference type="Proteomes" id="UP000196027"/>
    </source>
</evidence>
<dbReference type="Pfam" id="PF09850">
    <property type="entry name" value="DotU"/>
    <property type="match status" value="1"/>
</dbReference>
<dbReference type="EMBL" id="CP021425">
    <property type="protein sequence ID" value="ARU58854.1"/>
    <property type="molecule type" value="Genomic_DNA"/>
</dbReference>
<sequence>MRDNDKTIIGPGLGQSGRGDRTLVVPTPGRNQRQAPKRPTPGGDQRSGPRQYASQGMAQQTSSPISPSGDMGLTSSVQGLNKIAAAASELLALHGQLRGLNRHDDITGLRNELITGVKSFERELKEAETANEVVVSARYVLCSALDEAILNTPWGAQCGWAQHSLLSTFHNETFGGEKFFLILNRLLEAPARYIDALELLYLLLAQGFVGKYRLDPRGHAQLEQIKDNLYQTIARHRGEFERDLSPRWHGIEFKSKRVTEFIPLWVYASVFLFILVGVYAGFRYWQAQTTTPVAQQLLQIAQTPEENGSIVNSAIDETRSN</sequence>
<organism evidence="4 5">
    <name type="scientific">Oleiphilus messinensis</name>
    <dbReference type="NCBI Taxonomy" id="141451"/>
    <lineage>
        <taxon>Bacteria</taxon>
        <taxon>Pseudomonadati</taxon>
        <taxon>Pseudomonadota</taxon>
        <taxon>Gammaproteobacteria</taxon>
        <taxon>Oceanospirillales</taxon>
        <taxon>Oleiphilaceae</taxon>
        <taxon>Oleiphilus</taxon>
    </lineage>
</organism>
<evidence type="ECO:0000256" key="2">
    <source>
        <dbReference type="SAM" id="Phobius"/>
    </source>
</evidence>
<gene>
    <name evidence="4" type="primary">dotU</name>
    <name evidence="4" type="ORF">OLMES_4866</name>
</gene>
<feature type="domain" description="Type IV / VI secretion system DotU" evidence="3">
    <location>
        <begin position="83"/>
        <end position="285"/>
    </location>
</feature>
<feature type="transmembrane region" description="Helical" evidence="2">
    <location>
        <begin position="264"/>
        <end position="282"/>
    </location>
</feature>
<keyword evidence="5" id="KW-1185">Reference proteome</keyword>
<dbReference type="InterPro" id="IPR017732">
    <property type="entry name" value="T4/T6SS_DotU"/>
</dbReference>
<dbReference type="PANTHER" id="PTHR38033:SF1">
    <property type="entry name" value="DOTU FAMILY TYPE IV_VI SECRETION SYSTEM PROTEIN"/>
    <property type="match status" value="1"/>
</dbReference>
<name>A0A1Y0IHJ3_9GAMM</name>
<evidence type="ECO:0000313" key="4">
    <source>
        <dbReference type="EMBL" id="ARU58854.1"/>
    </source>
</evidence>
<dbReference type="OrthoDB" id="345640at2"/>
<dbReference type="InterPro" id="IPR038522">
    <property type="entry name" value="T4/T6SS_DotU_sf"/>
</dbReference>